<reference evidence="6" key="1">
    <citation type="submission" date="2016-10" db="EMBL/GenBank/DDBJ databases">
        <authorList>
            <person name="Varghese N."/>
            <person name="Submissions S."/>
        </authorList>
    </citation>
    <scope>NUCLEOTIDE SEQUENCE [LARGE SCALE GENOMIC DNA]</scope>
    <source>
        <strain evidence="6">DSM 25811 / CCM 8410 / LMG 26954 / E90</strain>
    </source>
</reference>
<evidence type="ECO:0000313" key="6">
    <source>
        <dbReference type="Proteomes" id="UP000198757"/>
    </source>
</evidence>
<dbReference type="AlphaFoldDB" id="A0A1G7BP72"/>
<dbReference type="NCBIfam" id="TIGR03302">
    <property type="entry name" value="OM_YfiO"/>
    <property type="match status" value="1"/>
</dbReference>
<keyword evidence="1" id="KW-0732">Signal</keyword>
<dbReference type="InterPro" id="IPR017689">
    <property type="entry name" value="BamD"/>
</dbReference>
<gene>
    <name evidence="5" type="ORF">SAMN04487894_13110</name>
</gene>
<dbReference type="SUPFAM" id="SSF48452">
    <property type="entry name" value="TPR-like"/>
    <property type="match status" value="1"/>
</dbReference>
<dbReference type="Proteomes" id="UP000198757">
    <property type="component" value="Unassembled WGS sequence"/>
</dbReference>
<keyword evidence="3" id="KW-0998">Cell outer membrane</keyword>
<evidence type="ECO:0000256" key="3">
    <source>
        <dbReference type="ARBA" id="ARBA00023237"/>
    </source>
</evidence>
<keyword evidence="6" id="KW-1185">Reference proteome</keyword>
<dbReference type="InterPro" id="IPR039565">
    <property type="entry name" value="BamD-like"/>
</dbReference>
<evidence type="ECO:0000313" key="5">
    <source>
        <dbReference type="EMBL" id="SDE27955.1"/>
    </source>
</evidence>
<evidence type="ECO:0000256" key="1">
    <source>
        <dbReference type="ARBA" id="ARBA00022729"/>
    </source>
</evidence>
<feature type="domain" description="Outer membrane lipoprotein BamD-like" evidence="4">
    <location>
        <begin position="48"/>
        <end position="233"/>
    </location>
</feature>
<dbReference type="EMBL" id="FMZO01000031">
    <property type="protein sequence ID" value="SDE27955.1"/>
    <property type="molecule type" value="Genomic_DNA"/>
</dbReference>
<protein>
    <submittedName>
        <fullName evidence="5">Beta-barrel assembly machine subunit BamD</fullName>
    </submittedName>
</protein>
<dbReference type="STRING" id="1285928.SAMN04487894_13110"/>
<organism evidence="5 6">
    <name type="scientific">Niabella drilacis (strain DSM 25811 / CCM 8410 / CCUG 62505 / LMG 26954 / E90)</name>
    <dbReference type="NCBI Taxonomy" id="1285928"/>
    <lineage>
        <taxon>Bacteria</taxon>
        <taxon>Pseudomonadati</taxon>
        <taxon>Bacteroidota</taxon>
        <taxon>Chitinophagia</taxon>
        <taxon>Chitinophagales</taxon>
        <taxon>Chitinophagaceae</taxon>
        <taxon>Niabella</taxon>
    </lineage>
</organism>
<evidence type="ECO:0000259" key="4">
    <source>
        <dbReference type="Pfam" id="PF13525"/>
    </source>
</evidence>
<dbReference type="Gene3D" id="1.25.40.10">
    <property type="entry name" value="Tetratricopeptide repeat domain"/>
    <property type="match status" value="1"/>
</dbReference>
<dbReference type="InterPro" id="IPR011990">
    <property type="entry name" value="TPR-like_helical_dom_sf"/>
</dbReference>
<proteinExistence type="predicted"/>
<keyword evidence="2" id="KW-0472">Membrane</keyword>
<name>A0A1G7BP72_NIADE</name>
<dbReference type="Pfam" id="PF13525">
    <property type="entry name" value="YfiO"/>
    <property type="match status" value="1"/>
</dbReference>
<evidence type="ECO:0000256" key="2">
    <source>
        <dbReference type="ARBA" id="ARBA00023136"/>
    </source>
</evidence>
<sequence>MNICMVIVNFANFMRFFVIISALFLMSSCGPGMNKILKSKDAAYKLKMAEAFYTKKKYNKAQLIYEDILPYYKTTPQFQDIYYKYAYAAYYQRDYAMAENYFKTFLESFPNSPKSEEIEYMRAYAFYKQSPKPELDQSNTFKAVGFMQTFINTHPGSVRLPEANRILDDLRKKLEIKDYKSAKLYYDMGFYRAAGVSFAALLENFPESQIADEYKMMSVKSYYLFAENSIIDKKAERFKSVMDECREFLDRFPESKYKADIEKYMAMSQTQIQKFNNNEQVKKTS</sequence>
<accession>A0A1G7BP72</accession>